<dbReference type="Pfam" id="PF14555">
    <property type="entry name" value="UBA_4"/>
    <property type="match status" value="1"/>
</dbReference>
<dbReference type="Gene3D" id="1.10.238.200">
    <property type="entry name" value="Cullin, PONY binding domain"/>
    <property type="match status" value="1"/>
</dbReference>
<dbReference type="InterPro" id="IPR014764">
    <property type="entry name" value="DCN-prot"/>
</dbReference>
<reference evidence="4" key="2">
    <citation type="submission" date="2023-05" db="EMBL/GenBank/DDBJ databases">
        <authorList>
            <consortium name="Lawrence Berkeley National Laboratory"/>
            <person name="Steindorff A."/>
            <person name="Hensen N."/>
            <person name="Bonometti L."/>
            <person name="Westerberg I."/>
            <person name="Brannstrom I.O."/>
            <person name="Guillou S."/>
            <person name="Cros-Aarteil S."/>
            <person name="Calhoun S."/>
            <person name="Haridas S."/>
            <person name="Kuo A."/>
            <person name="Mondo S."/>
            <person name="Pangilinan J."/>
            <person name="Riley R."/>
            <person name="Labutti K."/>
            <person name="Andreopoulos B."/>
            <person name="Lipzen A."/>
            <person name="Chen C."/>
            <person name="Yanf M."/>
            <person name="Daum C."/>
            <person name="Ng V."/>
            <person name="Clum A."/>
            <person name="Ohm R."/>
            <person name="Martin F."/>
            <person name="Silar P."/>
            <person name="Natvig D."/>
            <person name="Lalanne C."/>
            <person name="Gautier V."/>
            <person name="Ament-Velasquez S.L."/>
            <person name="Kruys A."/>
            <person name="Hutchinson M.I."/>
            <person name="Powell A.J."/>
            <person name="Barry K."/>
            <person name="Miller A.N."/>
            <person name="Grigoriev I.V."/>
            <person name="Debuchy R."/>
            <person name="Gladieux P."/>
            <person name="Thoren M.H."/>
            <person name="Johannesson H."/>
        </authorList>
    </citation>
    <scope>NUCLEOTIDE SEQUENCE</scope>
    <source>
        <strain evidence="4">CBS 731.68</strain>
    </source>
</reference>
<comment type="function">
    <text evidence="2">Neddylation of cullins play an essential role in the regulation of SCF-type complexes activity.</text>
</comment>
<dbReference type="PROSITE" id="PS51229">
    <property type="entry name" value="DCUN1"/>
    <property type="match status" value="1"/>
</dbReference>
<name>A0AAN6Z097_9PEZI</name>
<evidence type="ECO:0000259" key="3">
    <source>
        <dbReference type="PROSITE" id="PS51229"/>
    </source>
</evidence>
<accession>A0AAN6Z097</accession>
<protein>
    <recommendedName>
        <fullName evidence="2">Defective in cullin neddylation protein</fullName>
    </recommendedName>
</protein>
<sequence>MPATSTRRHQLAAEQFVSVTKASRDDAQAYLRNNNYDIEAAVNQFYSDSANGPPNVDQALEAMFDSLATETSKDELDMDGTIAYCQALNVDPASYEFFVLADIVQVQSFGQITRQGFVKGWKRATTVSPDMDAHQQYVQSQIRLVKTDAAVFRKVYRSAFVACKEAGKRELDMGEALTYWEVLFEPTMHGWATANVEWLEAWKGYLTEKFWVDKGGARKWTRSVSRDLWNQILLFAERTMADETLGFWSEDQAWPGLIDEFVVWCKEKGIVKAQNEETMELEE</sequence>
<feature type="domain" description="DCUN1" evidence="3">
    <location>
        <begin position="55"/>
        <end position="266"/>
    </location>
</feature>
<evidence type="ECO:0000256" key="2">
    <source>
        <dbReference type="RuleBase" id="RU410713"/>
    </source>
</evidence>
<dbReference type="InterPro" id="IPR009060">
    <property type="entry name" value="UBA-like_sf"/>
</dbReference>
<dbReference type="GO" id="GO:0031624">
    <property type="term" value="F:ubiquitin conjugating enzyme binding"/>
    <property type="evidence" value="ECO:0007669"/>
    <property type="project" value="TreeGrafter"/>
</dbReference>
<dbReference type="InterPro" id="IPR042460">
    <property type="entry name" value="DCN1-like_PONY"/>
</dbReference>
<dbReference type="Gene3D" id="1.10.238.10">
    <property type="entry name" value="EF-hand"/>
    <property type="match status" value="1"/>
</dbReference>
<dbReference type="Pfam" id="PF03556">
    <property type="entry name" value="Cullin_binding"/>
    <property type="match status" value="1"/>
</dbReference>
<dbReference type="GeneID" id="87827523"/>
<dbReference type="EMBL" id="MU853240">
    <property type="protein sequence ID" value="KAK4120232.1"/>
    <property type="molecule type" value="Genomic_DNA"/>
</dbReference>
<evidence type="ECO:0000256" key="1">
    <source>
        <dbReference type="ARBA" id="ARBA00022786"/>
    </source>
</evidence>
<dbReference type="PANTHER" id="PTHR12281">
    <property type="entry name" value="RP42 RELATED"/>
    <property type="match status" value="1"/>
</dbReference>
<proteinExistence type="predicted"/>
<dbReference type="Gene3D" id="1.10.8.10">
    <property type="entry name" value="DNA helicase RuvA subunit, C-terminal domain"/>
    <property type="match status" value="1"/>
</dbReference>
<dbReference type="GO" id="GO:0097602">
    <property type="term" value="F:cullin family protein binding"/>
    <property type="evidence" value="ECO:0007669"/>
    <property type="project" value="TreeGrafter"/>
</dbReference>
<dbReference type="PANTHER" id="PTHR12281:SF31">
    <property type="entry name" value="DCN1-LIKE PROTEIN 3"/>
    <property type="match status" value="1"/>
</dbReference>
<dbReference type="GO" id="GO:0000151">
    <property type="term" value="C:ubiquitin ligase complex"/>
    <property type="evidence" value="ECO:0007669"/>
    <property type="project" value="TreeGrafter"/>
</dbReference>
<dbReference type="Proteomes" id="UP001302602">
    <property type="component" value="Unassembled WGS sequence"/>
</dbReference>
<organism evidence="4 5">
    <name type="scientific">Parathielavia appendiculata</name>
    <dbReference type="NCBI Taxonomy" id="2587402"/>
    <lineage>
        <taxon>Eukaryota</taxon>
        <taxon>Fungi</taxon>
        <taxon>Dikarya</taxon>
        <taxon>Ascomycota</taxon>
        <taxon>Pezizomycotina</taxon>
        <taxon>Sordariomycetes</taxon>
        <taxon>Sordariomycetidae</taxon>
        <taxon>Sordariales</taxon>
        <taxon>Chaetomiaceae</taxon>
        <taxon>Parathielavia</taxon>
    </lineage>
</organism>
<evidence type="ECO:0000313" key="4">
    <source>
        <dbReference type="EMBL" id="KAK4120232.1"/>
    </source>
</evidence>
<keyword evidence="1" id="KW-0833">Ubl conjugation pathway</keyword>
<dbReference type="RefSeq" id="XP_062644003.1">
    <property type="nucleotide sequence ID" value="XM_062790754.1"/>
</dbReference>
<gene>
    <name evidence="4" type="ORF">N657DRAFT_625486</name>
</gene>
<dbReference type="InterPro" id="IPR005176">
    <property type="entry name" value="PONY_dom"/>
</dbReference>
<dbReference type="GO" id="GO:0045116">
    <property type="term" value="P:protein neddylation"/>
    <property type="evidence" value="ECO:0007669"/>
    <property type="project" value="TreeGrafter"/>
</dbReference>
<dbReference type="SUPFAM" id="SSF46934">
    <property type="entry name" value="UBA-like"/>
    <property type="match status" value="1"/>
</dbReference>
<comment type="caution">
    <text evidence="4">The sequence shown here is derived from an EMBL/GenBank/DDBJ whole genome shotgun (WGS) entry which is preliminary data.</text>
</comment>
<dbReference type="AlphaFoldDB" id="A0AAN6Z097"/>
<keyword evidence="5" id="KW-1185">Reference proteome</keyword>
<reference evidence="4" key="1">
    <citation type="journal article" date="2023" name="Mol. Phylogenet. Evol.">
        <title>Genome-scale phylogeny and comparative genomics of the fungal order Sordariales.</title>
        <authorList>
            <person name="Hensen N."/>
            <person name="Bonometti L."/>
            <person name="Westerberg I."/>
            <person name="Brannstrom I.O."/>
            <person name="Guillou S."/>
            <person name="Cros-Aarteil S."/>
            <person name="Calhoun S."/>
            <person name="Haridas S."/>
            <person name="Kuo A."/>
            <person name="Mondo S."/>
            <person name="Pangilinan J."/>
            <person name="Riley R."/>
            <person name="LaButti K."/>
            <person name="Andreopoulos B."/>
            <person name="Lipzen A."/>
            <person name="Chen C."/>
            <person name="Yan M."/>
            <person name="Daum C."/>
            <person name="Ng V."/>
            <person name="Clum A."/>
            <person name="Steindorff A."/>
            <person name="Ohm R.A."/>
            <person name="Martin F."/>
            <person name="Silar P."/>
            <person name="Natvig D.O."/>
            <person name="Lalanne C."/>
            <person name="Gautier V."/>
            <person name="Ament-Velasquez S.L."/>
            <person name="Kruys A."/>
            <person name="Hutchinson M.I."/>
            <person name="Powell A.J."/>
            <person name="Barry K."/>
            <person name="Miller A.N."/>
            <person name="Grigoriev I.V."/>
            <person name="Debuchy R."/>
            <person name="Gladieux P."/>
            <person name="Hiltunen Thoren M."/>
            <person name="Johannesson H."/>
        </authorList>
    </citation>
    <scope>NUCLEOTIDE SEQUENCE</scope>
    <source>
        <strain evidence="4">CBS 731.68</strain>
    </source>
</reference>
<evidence type="ECO:0000313" key="5">
    <source>
        <dbReference type="Proteomes" id="UP001302602"/>
    </source>
</evidence>
<dbReference type="GO" id="GO:0032182">
    <property type="term" value="F:ubiquitin-like protein binding"/>
    <property type="evidence" value="ECO:0007669"/>
    <property type="project" value="TreeGrafter"/>
</dbReference>